<organism evidence="4">
    <name type="scientific">Onchocerca ochengi</name>
    <name type="common">Filarial nematode worm</name>
    <dbReference type="NCBI Taxonomy" id="42157"/>
    <lineage>
        <taxon>Eukaryota</taxon>
        <taxon>Metazoa</taxon>
        <taxon>Ecdysozoa</taxon>
        <taxon>Nematoda</taxon>
        <taxon>Chromadorea</taxon>
        <taxon>Rhabditida</taxon>
        <taxon>Spirurina</taxon>
        <taxon>Spiruromorpha</taxon>
        <taxon>Filarioidea</taxon>
        <taxon>Onchocercidae</taxon>
        <taxon>Onchocerca</taxon>
    </lineage>
</organism>
<dbReference type="Proteomes" id="UP000271087">
    <property type="component" value="Unassembled WGS sequence"/>
</dbReference>
<evidence type="ECO:0000256" key="1">
    <source>
        <dbReference type="SAM" id="MobiDB-lite"/>
    </source>
</evidence>
<proteinExistence type="predicted"/>
<evidence type="ECO:0000313" key="2">
    <source>
        <dbReference type="EMBL" id="VDM91758.1"/>
    </source>
</evidence>
<feature type="compositionally biased region" description="Basic and acidic residues" evidence="1">
    <location>
        <begin position="86"/>
        <end position="97"/>
    </location>
</feature>
<evidence type="ECO:0000313" key="4">
    <source>
        <dbReference type="WBParaSite" id="nOo.2.0.1.t08818-RA"/>
    </source>
</evidence>
<reference evidence="2 3" key="2">
    <citation type="submission" date="2018-08" db="EMBL/GenBank/DDBJ databases">
        <authorList>
            <person name="Laetsch R D."/>
            <person name="Stevens L."/>
            <person name="Kumar S."/>
            <person name="Blaxter L. M."/>
        </authorList>
    </citation>
    <scope>NUCLEOTIDE SEQUENCE [LARGE SCALE GENOMIC DNA]</scope>
</reference>
<keyword evidence="3" id="KW-1185">Reference proteome</keyword>
<evidence type="ECO:0000313" key="3">
    <source>
        <dbReference type="Proteomes" id="UP000271087"/>
    </source>
</evidence>
<protein>
    <submittedName>
        <fullName evidence="2 4">Uncharacterized protein</fullName>
    </submittedName>
</protein>
<feature type="region of interest" description="Disordered" evidence="1">
    <location>
        <begin position="84"/>
        <end position="103"/>
    </location>
</feature>
<dbReference type="WBParaSite" id="nOo.2.0.1.t08818-RA">
    <property type="protein sequence ID" value="nOo.2.0.1.t08818-RA"/>
    <property type="gene ID" value="nOo.2.0.1.g08818"/>
</dbReference>
<name>A0A182EL29_ONCOC</name>
<reference evidence="4" key="1">
    <citation type="submission" date="2016-06" db="UniProtKB">
        <authorList>
            <consortium name="WormBaseParasite"/>
        </authorList>
    </citation>
    <scope>IDENTIFICATION</scope>
</reference>
<accession>A0A182EL29</accession>
<dbReference type="EMBL" id="UYRW01003898">
    <property type="protein sequence ID" value="VDM91758.1"/>
    <property type="molecule type" value="Genomic_DNA"/>
</dbReference>
<dbReference type="OrthoDB" id="10583912at2759"/>
<dbReference type="AlphaFoldDB" id="A0A182EL29"/>
<sequence length="190" mass="21393">MKEGKKEKKGYLFCPPGVFVPAPARFKSRQEENEDNRRSTEERRELFVTTITTTTAVDSFKNIKLLEKIQQLLGKLALLEGEGEGAEGRVTHDKEEGEGGDGSMNGFNGGLTISGGFWCRCWYWVETKHFIQSKGCINLFIRTQSVLREKSLLFWSDSRNPNQSANILPEPQAPRVGLALSDLQAQNNIR</sequence>
<gene>
    <name evidence="2" type="ORF">NOO_LOCUS8818</name>
</gene>